<organism evidence="2 4">
    <name type="scientific">Iodobacter fluviatilis</name>
    <dbReference type="NCBI Taxonomy" id="537"/>
    <lineage>
        <taxon>Bacteria</taxon>
        <taxon>Pseudomonadati</taxon>
        <taxon>Pseudomonadota</taxon>
        <taxon>Betaproteobacteria</taxon>
        <taxon>Neisseriales</taxon>
        <taxon>Chitinibacteraceae</taxon>
        <taxon>Iodobacter</taxon>
    </lineage>
</organism>
<dbReference type="Proteomes" id="UP000295794">
    <property type="component" value="Unassembled WGS sequence"/>
</dbReference>
<keyword evidence="5" id="KW-1185">Reference proteome</keyword>
<dbReference type="OrthoDB" id="5666689at2"/>
<dbReference type="RefSeq" id="WP_115227352.1">
    <property type="nucleotide sequence ID" value="NZ_CAWOLO010000003.1"/>
</dbReference>
<proteinExistence type="predicted"/>
<dbReference type="InterPro" id="IPR025157">
    <property type="entry name" value="Hemagglutinin_rpt"/>
</dbReference>
<evidence type="ECO:0000313" key="4">
    <source>
        <dbReference type="Proteomes" id="UP000255108"/>
    </source>
</evidence>
<protein>
    <submittedName>
        <fullName evidence="3">Hemagglutinin-like protein</fullName>
    </submittedName>
</protein>
<dbReference type="AlphaFoldDB" id="A0A377Q8P4"/>
<evidence type="ECO:0000313" key="2">
    <source>
        <dbReference type="EMBL" id="STQ91105.1"/>
    </source>
</evidence>
<dbReference type="Pfam" id="PF13332">
    <property type="entry name" value="Fil_haemagg_2"/>
    <property type="match status" value="1"/>
</dbReference>
<feature type="region of interest" description="Disordered" evidence="1">
    <location>
        <begin position="157"/>
        <end position="222"/>
    </location>
</feature>
<reference evidence="3 5" key="2">
    <citation type="submission" date="2019-03" db="EMBL/GenBank/DDBJ databases">
        <title>Genomic Encyclopedia of Type Strains, Phase IV (KMG-IV): sequencing the most valuable type-strain genomes for metagenomic binning, comparative biology and taxonomic classification.</title>
        <authorList>
            <person name="Goeker M."/>
        </authorList>
    </citation>
    <scope>NUCLEOTIDE SEQUENCE [LARGE SCALE GENOMIC DNA]</scope>
    <source>
        <strain evidence="3 5">DSM 3764</strain>
    </source>
</reference>
<dbReference type="EMBL" id="UGHR01000001">
    <property type="protein sequence ID" value="STQ91105.1"/>
    <property type="molecule type" value="Genomic_DNA"/>
</dbReference>
<sequence>MFHTLKQCRLAEQPMECRKTFTLISGGGTNLRGATVTGQQEVIADIKGNLNVESLQDISQFDNKQIGGSASVMIGYGSASASGSASGSYDKTHNDYAAVSEQSGIFAGKDGFDIKVKNNTDLTGAVIVSSSDSNKLSTGTLTQKDISNHAETDAISLGGGLDFSSSGKEQTSQTKGADQSNVSASAPSVMGAQESDSSSTKSAISKGQITLTDDAKQKELTGQTAAETIASLNHDTDGAQQKLANHFD</sequence>
<evidence type="ECO:0000313" key="5">
    <source>
        <dbReference type="Proteomes" id="UP000295794"/>
    </source>
</evidence>
<feature type="compositionally biased region" description="Polar residues" evidence="1">
    <location>
        <begin position="168"/>
        <end position="186"/>
    </location>
</feature>
<evidence type="ECO:0000256" key="1">
    <source>
        <dbReference type="SAM" id="MobiDB-lite"/>
    </source>
</evidence>
<feature type="region of interest" description="Disordered" evidence="1">
    <location>
        <begin position="229"/>
        <end position="248"/>
    </location>
</feature>
<gene>
    <name evidence="3" type="ORF">EV682_103407</name>
    <name evidence="2" type="ORF">NCTC11159_02177</name>
</gene>
<dbReference type="Proteomes" id="UP000255108">
    <property type="component" value="Unassembled WGS sequence"/>
</dbReference>
<evidence type="ECO:0000313" key="3">
    <source>
        <dbReference type="EMBL" id="TCU88823.1"/>
    </source>
</evidence>
<accession>A0A377Q8P4</accession>
<dbReference type="EMBL" id="SMBT01000003">
    <property type="protein sequence ID" value="TCU88823.1"/>
    <property type="molecule type" value="Genomic_DNA"/>
</dbReference>
<dbReference type="GO" id="GO:0003824">
    <property type="term" value="F:catalytic activity"/>
    <property type="evidence" value="ECO:0007669"/>
    <property type="project" value="UniProtKB-ARBA"/>
</dbReference>
<name>A0A377Q8P4_9NEIS</name>
<reference evidence="2 4" key="1">
    <citation type="submission" date="2018-06" db="EMBL/GenBank/DDBJ databases">
        <authorList>
            <consortium name="Pathogen Informatics"/>
            <person name="Doyle S."/>
        </authorList>
    </citation>
    <scope>NUCLEOTIDE SEQUENCE [LARGE SCALE GENOMIC DNA]</scope>
    <source>
        <strain evidence="2 4">NCTC11159</strain>
    </source>
</reference>
<feature type="compositionally biased region" description="Low complexity" evidence="1">
    <location>
        <begin position="195"/>
        <end position="205"/>
    </location>
</feature>